<evidence type="ECO:0000256" key="6">
    <source>
        <dbReference type="ARBA" id="ARBA00023145"/>
    </source>
</evidence>
<dbReference type="AlphaFoldDB" id="A0A1H5RFM6"/>
<dbReference type="UniPathway" id="UPA00331">
    <property type="reaction ID" value="UER00451"/>
</dbReference>
<feature type="chain" id="PRO_5023365939" description="S-adenosylmethionine decarboxylase alpha chain" evidence="10">
    <location>
        <begin position="70"/>
        <end position="123"/>
    </location>
</feature>
<dbReference type="Gene3D" id="3.30.360.110">
    <property type="entry name" value="S-adenosylmethionine decarboxylase domain"/>
    <property type="match status" value="1"/>
</dbReference>
<keyword evidence="12" id="KW-1185">Reference proteome</keyword>
<feature type="active site" description="Schiff-base intermediate with substrate; via pyruvic acid" evidence="10">
    <location>
        <position position="70"/>
    </location>
</feature>
<evidence type="ECO:0000256" key="10">
    <source>
        <dbReference type="HAMAP-Rule" id="MF_00464"/>
    </source>
</evidence>
<keyword evidence="7 10" id="KW-0456">Lyase</keyword>
<dbReference type="Gene3D" id="3.30.160.750">
    <property type="match status" value="1"/>
</dbReference>
<dbReference type="EC" id="4.1.1.50" evidence="10"/>
<feature type="modified residue" description="Pyruvic acid (Ser); by autocatalysis" evidence="10">
    <location>
        <position position="70"/>
    </location>
</feature>
<gene>
    <name evidence="10" type="primary">speH</name>
    <name evidence="11" type="ORF">SAMN05421837_112238</name>
</gene>
<evidence type="ECO:0000256" key="8">
    <source>
        <dbReference type="ARBA" id="ARBA00023270"/>
    </source>
</evidence>
<dbReference type="SUPFAM" id="SSF56276">
    <property type="entry name" value="S-adenosylmethionine decarboxylase"/>
    <property type="match status" value="1"/>
</dbReference>
<comment type="PTM">
    <text evidence="10">Is synthesized initially as an inactive proenzyme. Formation of the active enzyme involves a self-maturation process in which the active site pyruvoyl group is generated from an internal serine residue via an autocatalytic post-translational modification. Two non-identical subunits are generated from the proenzyme in this reaction, and the pyruvate is formed at the N-terminus of the alpha chain, which is derived from the carboxyl end of the proenzyme. The post-translation cleavage follows an unusual pathway, termed non-hydrolytic serinolysis, in which the side chain hydroxyl group of the serine supplies its oxygen atom to form the C-terminus of the beta chain, while the remainder of the serine residue undergoes an oxidative deamination to produce ammonia and the pyruvoyl group blocking the N-terminus of the alpha chain.</text>
</comment>
<dbReference type="InterPro" id="IPR016067">
    <property type="entry name" value="S-AdoMet_deCO2ase_core"/>
</dbReference>
<evidence type="ECO:0000256" key="9">
    <source>
        <dbReference type="ARBA" id="ARBA00023317"/>
    </source>
</evidence>
<keyword evidence="9 10" id="KW-0670">Pyruvate</keyword>
<comment type="catalytic activity">
    <reaction evidence="10">
        <text>S-adenosyl-L-methionine + H(+) = S-adenosyl 3-(methylsulfanyl)propylamine + CO2</text>
        <dbReference type="Rhea" id="RHEA:15981"/>
        <dbReference type="ChEBI" id="CHEBI:15378"/>
        <dbReference type="ChEBI" id="CHEBI:16526"/>
        <dbReference type="ChEBI" id="CHEBI:57443"/>
        <dbReference type="ChEBI" id="CHEBI:59789"/>
        <dbReference type="EC" id="4.1.1.50"/>
    </reaction>
</comment>
<accession>A0A1H5RFM6</accession>
<evidence type="ECO:0000256" key="5">
    <source>
        <dbReference type="ARBA" id="ARBA00023115"/>
    </source>
</evidence>
<dbReference type="Pfam" id="PF02675">
    <property type="entry name" value="AdoMet_dc"/>
    <property type="match status" value="1"/>
</dbReference>
<keyword evidence="6 10" id="KW-0865">Zymogen</keyword>
<dbReference type="Proteomes" id="UP000198878">
    <property type="component" value="Unassembled WGS sequence"/>
</dbReference>
<keyword evidence="5 10" id="KW-0620">Polyamine biosynthesis</keyword>
<keyword evidence="3 10" id="KW-0068">Autocatalytic cleavage</keyword>
<keyword evidence="2 10" id="KW-0210">Decarboxylase</keyword>
<dbReference type="GO" id="GO:0008295">
    <property type="term" value="P:spermidine biosynthetic process"/>
    <property type="evidence" value="ECO:0007669"/>
    <property type="project" value="UniProtKB-UniRule"/>
</dbReference>
<feature type="active site" description="Proton acceptor; for processing activity" evidence="10">
    <location>
        <position position="75"/>
    </location>
</feature>
<dbReference type="InterPro" id="IPR003826">
    <property type="entry name" value="AdoMetDC_fam_prok"/>
</dbReference>
<dbReference type="GO" id="GO:0004014">
    <property type="term" value="F:adenosylmethionine decarboxylase activity"/>
    <property type="evidence" value="ECO:0007669"/>
    <property type="project" value="UniProtKB-UniRule"/>
</dbReference>
<evidence type="ECO:0000256" key="4">
    <source>
        <dbReference type="ARBA" id="ARBA00023066"/>
    </source>
</evidence>
<dbReference type="PANTHER" id="PTHR33866">
    <property type="entry name" value="S-ADENOSYLMETHIONINE DECARBOXYLASE PROENZYME"/>
    <property type="match status" value="1"/>
</dbReference>
<comment type="subunit">
    <text evidence="10">Heterotetramer of two alpha and two beta chains arranged as a dimer of alpha/beta heterodimers.</text>
</comment>
<dbReference type="GO" id="GO:0005829">
    <property type="term" value="C:cytosol"/>
    <property type="evidence" value="ECO:0007669"/>
    <property type="project" value="TreeGrafter"/>
</dbReference>
<evidence type="ECO:0000256" key="7">
    <source>
        <dbReference type="ARBA" id="ARBA00023239"/>
    </source>
</evidence>
<keyword evidence="8 10" id="KW-0704">Schiff base</keyword>
<evidence type="ECO:0000313" key="12">
    <source>
        <dbReference type="Proteomes" id="UP000198878"/>
    </source>
</evidence>
<dbReference type="PANTHER" id="PTHR33866:SF2">
    <property type="entry name" value="S-ADENOSYLMETHIONINE DECARBOXYLASE PROENZYME"/>
    <property type="match status" value="1"/>
</dbReference>
<dbReference type="EMBL" id="FNUJ01000012">
    <property type="protein sequence ID" value="SEF37125.1"/>
    <property type="molecule type" value="Genomic_DNA"/>
</dbReference>
<sequence>MAFTLEENGISFAGTHITIDIWDADHLDDEPVVEEALRRAAKDCGATLLDFFLHKFRPQGITAVAVLGESHISIHAWPEIRYAALDVFTCGSCNPYDAIPALQDAFAPGRIQIVEQKRGICCN</sequence>
<proteinExistence type="inferred from homology"/>
<dbReference type="InterPro" id="IPR042286">
    <property type="entry name" value="AdoMetDC_C"/>
</dbReference>
<dbReference type="InterPro" id="IPR017716">
    <property type="entry name" value="S-AdoMet_deCOase_pro-enz"/>
</dbReference>
<evidence type="ECO:0000256" key="1">
    <source>
        <dbReference type="ARBA" id="ARBA00022691"/>
    </source>
</evidence>
<reference evidence="12" key="1">
    <citation type="submission" date="2016-10" db="EMBL/GenBank/DDBJ databases">
        <authorList>
            <person name="Varghese N."/>
            <person name="Submissions S."/>
        </authorList>
    </citation>
    <scope>NUCLEOTIDE SEQUENCE [LARGE SCALE GENOMIC DNA]</scope>
    <source>
        <strain evidence="12">DSM 44654</strain>
    </source>
</reference>
<keyword evidence="1 10" id="KW-0949">S-adenosyl-L-methionine</keyword>
<evidence type="ECO:0000313" key="11">
    <source>
        <dbReference type="EMBL" id="SEF37125.1"/>
    </source>
</evidence>
<dbReference type="STRING" id="218821.SAMN05421837_112238"/>
<evidence type="ECO:0000256" key="3">
    <source>
        <dbReference type="ARBA" id="ARBA00022813"/>
    </source>
</evidence>
<dbReference type="InterPro" id="IPR042284">
    <property type="entry name" value="AdoMetDC_N"/>
</dbReference>
<dbReference type="NCBIfam" id="TIGR03330">
    <property type="entry name" value="SAM_DCase_Bsu"/>
    <property type="match status" value="1"/>
</dbReference>
<comment type="pathway">
    <text evidence="10">Amine and polyamine biosynthesis; S-adenosylmethioninamine biosynthesis; S-adenosylmethioninamine from S-adenosyl-L-methionine: step 1/1.</text>
</comment>
<evidence type="ECO:0000256" key="2">
    <source>
        <dbReference type="ARBA" id="ARBA00022793"/>
    </source>
</evidence>
<organism evidence="11 12">
    <name type="scientific">Amycolatopsis pretoriensis</name>
    <dbReference type="NCBI Taxonomy" id="218821"/>
    <lineage>
        <taxon>Bacteria</taxon>
        <taxon>Bacillati</taxon>
        <taxon>Actinomycetota</taxon>
        <taxon>Actinomycetes</taxon>
        <taxon>Pseudonocardiales</taxon>
        <taxon>Pseudonocardiaceae</taxon>
        <taxon>Amycolatopsis</taxon>
    </lineage>
</organism>
<protein>
    <recommendedName>
        <fullName evidence="10">S-adenosylmethionine decarboxylase proenzyme</fullName>
        <shortName evidence="10">AdoMetDC</shortName>
        <shortName evidence="10">SAMDC</shortName>
        <ecNumber evidence="10">4.1.1.50</ecNumber>
    </recommendedName>
    <component>
        <recommendedName>
            <fullName evidence="10">S-adenosylmethionine decarboxylase beta chain</fullName>
        </recommendedName>
    </component>
    <component>
        <recommendedName>
            <fullName evidence="10">S-adenosylmethionine decarboxylase alpha chain</fullName>
        </recommendedName>
    </component>
</protein>
<feature type="site" description="Cleavage (non-hydrolytic); by autolysis" evidence="10">
    <location>
        <begin position="69"/>
        <end position="70"/>
    </location>
</feature>
<feature type="active site" description="Proton donor; for catalytic activity" evidence="10">
    <location>
        <position position="90"/>
    </location>
</feature>
<feature type="chain" id="PRO_5023365938" description="S-adenosylmethionine decarboxylase beta chain" evidence="10">
    <location>
        <begin position="1"/>
        <end position="69"/>
    </location>
</feature>
<name>A0A1H5RFM6_9PSEU</name>
<comment type="similarity">
    <text evidence="10">Belongs to the prokaryotic AdoMetDC family. Type 1 subfamily.</text>
</comment>
<comment type="cofactor">
    <cofactor evidence="10">
        <name>pyruvate</name>
        <dbReference type="ChEBI" id="CHEBI:15361"/>
    </cofactor>
    <text evidence="10">Binds 1 pyruvoyl group covalently per subunit.</text>
</comment>
<keyword evidence="4 10" id="KW-0745">Spermidine biosynthesis</keyword>
<dbReference type="HAMAP" id="MF_00464">
    <property type="entry name" value="AdoMetDC_1"/>
    <property type="match status" value="1"/>
</dbReference>
<comment type="function">
    <text evidence="10">Catalyzes the decarboxylation of S-adenosylmethionine to S-adenosylmethioninamine (dcAdoMet), the propylamine donor required for the synthesis of the polyamines spermine and spermidine from the diamine putrescine.</text>
</comment>